<reference evidence="1" key="1">
    <citation type="journal article" date="2021" name="Mol. Plant Microbe Interact.">
        <title>Complete Genome Sequence of the Plant-Pathogenic Fungus Colletotrichum lupini.</title>
        <authorList>
            <person name="Baroncelli R."/>
            <person name="Pensec F."/>
            <person name="Da Lio D."/>
            <person name="Boufleur T."/>
            <person name="Vicente I."/>
            <person name="Sarrocco S."/>
            <person name="Picot A."/>
            <person name="Baraldi E."/>
            <person name="Sukno S."/>
            <person name="Thon M."/>
            <person name="Le Floch G."/>
        </authorList>
    </citation>
    <scope>NUCLEOTIDE SEQUENCE</scope>
    <source>
        <strain evidence="1">IMI 504893</strain>
    </source>
</reference>
<dbReference type="Proteomes" id="UP000830671">
    <property type="component" value="Chromosome 3"/>
</dbReference>
<keyword evidence="2" id="KW-1185">Reference proteome</keyword>
<evidence type="ECO:0000313" key="1">
    <source>
        <dbReference type="EMBL" id="UQC80913.1"/>
    </source>
</evidence>
<dbReference type="KEGG" id="clup:CLUP02_06399"/>
<dbReference type="AlphaFoldDB" id="A0A9Q8SPJ7"/>
<sequence length="296" mass="34210">CLLINFVRRFQVAPALTLSPPRYFFAIIEAFLAEAKASSRAIEWRLEYAEDAPSNFRLALTGDVGYPGPLSVHRFRNISIPLQINKKCRELTSRVFIPIPSLHFYLERTGPDIFVLPYVDLFRVPKVESYYALPEIDAFSMEDEYFQANLEGIRLLQKVQNIILPTSPEPGSRYFQNQPVNFCTALSLLPNLRKVVCHLEPWRYYRSRRSPSALPSPRPSEPVEIDDRIDLDLQLLTSKFDGMSNWEFLEKKKIRLYVKDGEGGAEIIQTTEGFKMKYLTPDETKDCKFLSGWMIL</sequence>
<proteinExistence type="predicted"/>
<protein>
    <submittedName>
        <fullName evidence="1">Uncharacterized protein</fullName>
    </submittedName>
</protein>
<organism evidence="1 2">
    <name type="scientific">Colletotrichum lupini</name>
    <dbReference type="NCBI Taxonomy" id="145971"/>
    <lineage>
        <taxon>Eukaryota</taxon>
        <taxon>Fungi</taxon>
        <taxon>Dikarya</taxon>
        <taxon>Ascomycota</taxon>
        <taxon>Pezizomycotina</taxon>
        <taxon>Sordariomycetes</taxon>
        <taxon>Hypocreomycetidae</taxon>
        <taxon>Glomerellales</taxon>
        <taxon>Glomerellaceae</taxon>
        <taxon>Colletotrichum</taxon>
        <taxon>Colletotrichum acutatum species complex</taxon>
    </lineage>
</organism>
<gene>
    <name evidence="1" type="ORF">CLUP02_06399</name>
</gene>
<dbReference type="GeneID" id="73340408"/>
<dbReference type="EMBL" id="CP019475">
    <property type="protein sequence ID" value="UQC80913.1"/>
    <property type="molecule type" value="Genomic_DNA"/>
</dbReference>
<evidence type="ECO:0000313" key="2">
    <source>
        <dbReference type="Proteomes" id="UP000830671"/>
    </source>
</evidence>
<name>A0A9Q8SPJ7_9PEZI</name>
<feature type="non-terminal residue" evidence="1">
    <location>
        <position position="1"/>
    </location>
</feature>
<dbReference type="RefSeq" id="XP_049142541.1">
    <property type="nucleotide sequence ID" value="XM_049285398.1"/>
</dbReference>
<accession>A0A9Q8SPJ7</accession>